<dbReference type="InterPro" id="IPR050490">
    <property type="entry name" value="Bact_solute-bd_prot1"/>
</dbReference>
<evidence type="ECO:0000256" key="3">
    <source>
        <dbReference type="ARBA" id="ARBA00023136"/>
    </source>
</evidence>
<dbReference type="InterPro" id="IPR006059">
    <property type="entry name" value="SBP"/>
</dbReference>
<dbReference type="OrthoDB" id="3235892at2"/>
<dbReference type="PANTHER" id="PTHR43649">
    <property type="entry name" value="ARABINOSE-BINDING PROTEIN-RELATED"/>
    <property type="match status" value="1"/>
</dbReference>
<dbReference type="PROSITE" id="PS51257">
    <property type="entry name" value="PROKAR_LIPOPROTEIN"/>
    <property type="match status" value="1"/>
</dbReference>
<dbReference type="Gene3D" id="3.40.190.10">
    <property type="entry name" value="Periplasmic binding protein-like II"/>
    <property type="match status" value="2"/>
</dbReference>
<keyword evidence="7" id="KW-1185">Reference proteome</keyword>
<proteinExistence type="predicted"/>
<dbReference type="PANTHER" id="PTHR43649:SF33">
    <property type="entry name" value="POLYGALACTURONAN_RHAMNOGALACTURONAN-BINDING PROTEIN YTCQ"/>
    <property type="match status" value="1"/>
</dbReference>
<dbReference type="Pfam" id="PF01547">
    <property type="entry name" value="SBP_bac_1"/>
    <property type="match status" value="1"/>
</dbReference>
<dbReference type="SUPFAM" id="SSF53850">
    <property type="entry name" value="Periplasmic binding protein-like II"/>
    <property type="match status" value="1"/>
</dbReference>
<gene>
    <name evidence="6" type="ORF">C1I91_16335</name>
</gene>
<protein>
    <submittedName>
        <fullName evidence="6">ABC transporter substrate-binding protein</fullName>
    </submittedName>
</protein>
<accession>A0A410DVS2</accession>
<reference evidence="6 7" key="1">
    <citation type="submission" date="2018-01" db="EMBL/GenBank/DDBJ databases">
        <title>Genome Sequencing and Assembly of Anaerobacter polyendosporus strain CT4.</title>
        <authorList>
            <person name="Tachaapaikoon C."/>
            <person name="Sutheeworapong S."/>
            <person name="Jenjaroenpun P."/>
            <person name="Wongsurawat T."/>
            <person name="Nookeaw I."/>
            <person name="Cheawchanlertfa P."/>
            <person name="Kosugi A."/>
            <person name="Cheevadhanarak S."/>
            <person name="Ratanakhanokchai K."/>
        </authorList>
    </citation>
    <scope>NUCLEOTIDE SEQUENCE [LARGE SCALE GENOMIC DNA]</scope>
    <source>
        <strain evidence="6 7">CT4</strain>
    </source>
</reference>
<dbReference type="Proteomes" id="UP000286268">
    <property type="component" value="Chromosome"/>
</dbReference>
<dbReference type="KEGG" id="cmah:C1I91_16335"/>
<dbReference type="RefSeq" id="WP_128213808.1">
    <property type="nucleotide sequence ID" value="NZ_CP025746.1"/>
</dbReference>
<keyword evidence="4" id="KW-0564">Palmitate</keyword>
<keyword evidence="3" id="KW-0472">Membrane</keyword>
<keyword evidence="5" id="KW-0449">Lipoprotein</keyword>
<sequence length="574" mass="63523">MKRGLSKTIGKAVALATAITTMSFGMVGCSSDTKKDASKSDSEKIDVFSMSANFAGEQSGWFGKVVKDKFGLDMNIISSNLQGGDSKFATMMASGNLGDIVVFGADDQKYRDAIKAGLLLDWNKDGLLDKYGTHIKEYQKAIEKNKTNFGDGKAVYGLGASVSTMPATTSADGTELAYGPHLRWDLYEKLGKPTINTMEDYLPVLKKMQEAAPKSDSGKPTYAFSMWSDWDGNMMMIAKQFACMHGYDELGFLLVHGNEEKYQDILDPNGYYLRSLKLYYNANKMGLVDPDSISQKYDDASNKMKDGQVLFSWFPFYSTGYNTQERVNKGQGFKLVPFGDETDYSNGFANYGASQVIAIGSKAKNPEKIMKFIDWLYSPEGIMTSTNGPKGLTWDIKDGKPVLTDFGKKAVPSTSSDVIPDQYGGGAYKDGLNALNFVTVNANSINPETKEPYNWQLWSSTINDNVSTLDKNWRAAMNANNDKDYFIKNNKIVVNPVTNVSSDAMDTATQQKLGQIATVIKQDSWKMIFAKSDAEYEALQKDMIDKSKGLGYDDVVKFDIKQAERIFAARKTLK</sequence>
<dbReference type="AlphaFoldDB" id="A0A410DVS2"/>
<evidence type="ECO:0000256" key="1">
    <source>
        <dbReference type="ARBA" id="ARBA00022475"/>
    </source>
</evidence>
<evidence type="ECO:0000256" key="4">
    <source>
        <dbReference type="ARBA" id="ARBA00023139"/>
    </source>
</evidence>
<organism evidence="6 7">
    <name type="scientific">Clostridium manihotivorum</name>
    <dbReference type="NCBI Taxonomy" id="2320868"/>
    <lineage>
        <taxon>Bacteria</taxon>
        <taxon>Bacillati</taxon>
        <taxon>Bacillota</taxon>
        <taxon>Clostridia</taxon>
        <taxon>Eubacteriales</taxon>
        <taxon>Clostridiaceae</taxon>
        <taxon>Clostridium</taxon>
    </lineage>
</organism>
<dbReference type="EMBL" id="CP025746">
    <property type="protein sequence ID" value="QAA33078.1"/>
    <property type="molecule type" value="Genomic_DNA"/>
</dbReference>
<evidence type="ECO:0000313" key="7">
    <source>
        <dbReference type="Proteomes" id="UP000286268"/>
    </source>
</evidence>
<evidence type="ECO:0000256" key="2">
    <source>
        <dbReference type="ARBA" id="ARBA00022729"/>
    </source>
</evidence>
<name>A0A410DVS2_9CLOT</name>
<evidence type="ECO:0000313" key="6">
    <source>
        <dbReference type="EMBL" id="QAA33078.1"/>
    </source>
</evidence>
<evidence type="ECO:0000256" key="5">
    <source>
        <dbReference type="ARBA" id="ARBA00023288"/>
    </source>
</evidence>
<keyword evidence="2" id="KW-0732">Signal</keyword>
<keyword evidence="1" id="KW-1003">Cell membrane</keyword>